<protein>
    <submittedName>
        <fullName evidence="10">Lycopene cyclase domain-containing protein</fullName>
    </submittedName>
</protein>
<dbReference type="GO" id="GO:0016872">
    <property type="term" value="F:intramolecular lyase activity"/>
    <property type="evidence" value="ECO:0007669"/>
    <property type="project" value="InterPro"/>
</dbReference>
<comment type="pathway">
    <text evidence="2">Carotenoid biosynthesis.</text>
</comment>
<proteinExistence type="predicted"/>
<feature type="transmembrane region" description="Helical" evidence="8">
    <location>
        <begin position="35"/>
        <end position="59"/>
    </location>
</feature>
<dbReference type="GO" id="GO:0045436">
    <property type="term" value="F:lycopene beta cyclase activity"/>
    <property type="evidence" value="ECO:0007669"/>
    <property type="project" value="UniProtKB-ARBA"/>
</dbReference>
<keyword evidence="11" id="KW-1185">Reference proteome</keyword>
<reference evidence="10 11" key="1">
    <citation type="submission" date="2018-01" db="EMBL/GenBank/DDBJ databases">
        <title>Glutamicibacter soli strain NHPC-3 Whole genome sequence and assembly.</title>
        <authorList>
            <person name="Choudhury P."/>
            <person name="Gupta D."/>
            <person name="Sengupta K."/>
            <person name="Jawed A."/>
            <person name="Sultana N."/>
            <person name="Saha P."/>
        </authorList>
    </citation>
    <scope>NUCLEOTIDE SEQUENCE [LARGE SCALE GENOMIC DNA]</scope>
    <source>
        <strain evidence="10 11">NHPC-3</strain>
    </source>
</reference>
<keyword evidence="7" id="KW-0413">Isomerase</keyword>
<feature type="transmembrane region" description="Helical" evidence="8">
    <location>
        <begin position="79"/>
        <end position="96"/>
    </location>
</feature>
<accession>A0A365YCF3</accession>
<evidence type="ECO:0000259" key="9">
    <source>
        <dbReference type="Pfam" id="PF18916"/>
    </source>
</evidence>
<dbReference type="Proteomes" id="UP000252167">
    <property type="component" value="Unassembled WGS sequence"/>
</dbReference>
<dbReference type="RefSeq" id="WP_113607828.1">
    <property type="nucleotide sequence ID" value="NZ_JBNBOD010000002.1"/>
</dbReference>
<comment type="caution">
    <text evidence="10">The sequence shown here is derived from an EMBL/GenBank/DDBJ whole genome shotgun (WGS) entry which is preliminary data.</text>
</comment>
<evidence type="ECO:0000256" key="2">
    <source>
        <dbReference type="ARBA" id="ARBA00004829"/>
    </source>
</evidence>
<dbReference type="GO" id="GO:0016117">
    <property type="term" value="P:carotenoid biosynthetic process"/>
    <property type="evidence" value="ECO:0007669"/>
    <property type="project" value="UniProtKB-KW"/>
</dbReference>
<sequence>MFLELSLWFTAAAALTLAAALLVRRIPLRRVAGQLGAALAIMVVLTAIFDNLMIYAGLFDYGQHTLTGVRIGLAPIEDFFYPACAVLFVSGLWWLLSAAPRDQDTRPEPTARSAR</sequence>
<keyword evidence="3 8" id="KW-0812">Transmembrane</keyword>
<organism evidence="10 11">
    <name type="scientific">Glutamicibacter soli</name>
    <dbReference type="NCBI Taxonomy" id="453836"/>
    <lineage>
        <taxon>Bacteria</taxon>
        <taxon>Bacillati</taxon>
        <taxon>Actinomycetota</taxon>
        <taxon>Actinomycetes</taxon>
        <taxon>Micrococcales</taxon>
        <taxon>Micrococcaceae</taxon>
        <taxon>Glutamicibacter</taxon>
    </lineage>
</organism>
<feature type="transmembrane region" description="Helical" evidence="8">
    <location>
        <begin position="6"/>
        <end position="23"/>
    </location>
</feature>
<evidence type="ECO:0000313" key="11">
    <source>
        <dbReference type="Proteomes" id="UP000252167"/>
    </source>
</evidence>
<evidence type="ECO:0000313" key="10">
    <source>
        <dbReference type="EMBL" id="RBL99683.1"/>
    </source>
</evidence>
<evidence type="ECO:0000256" key="5">
    <source>
        <dbReference type="ARBA" id="ARBA00022989"/>
    </source>
</evidence>
<dbReference type="NCBIfam" id="TIGR03462">
    <property type="entry name" value="CarR_dom_SF"/>
    <property type="match status" value="1"/>
</dbReference>
<evidence type="ECO:0000256" key="1">
    <source>
        <dbReference type="ARBA" id="ARBA00004141"/>
    </source>
</evidence>
<dbReference type="GO" id="GO:0016020">
    <property type="term" value="C:membrane"/>
    <property type="evidence" value="ECO:0007669"/>
    <property type="project" value="UniProtKB-SubCell"/>
</dbReference>
<dbReference type="InterPro" id="IPR017825">
    <property type="entry name" value="Lycopene_cyclase_dom"/>
</dbReference>
<feature type="domain" description="Lycopene cyclase" evidence="9">
    <location>
        <begin position="8"/>
        <end position="90"/>
    </location>
</feature>
<evidence type="ECO:0000256" key="4">
    <source>
        <dbReference type="ARBA" id="ARBA00022746"/>
    </source>
</evidence>
<keyword evidence="5 8" id="KW-1133">Transmembrane helix</keyword>
<evidence type="ECO:0000256" key="6">
    <source>
        <dbReference type="ARBA" id="ARBA00023136"/>
    </source>
</evidence>
<keyword evidence="6 8" id="KW-0472">Membrane</keyword>
<comment type="subcellular location">
    <subcellularLocation>
        <location evidence="1">Membrane</location>
        <topology evidence="1">Multi-pass membrane protein</topology>
    </subcellularLocation>
</comment>
<gene>
    <name evidence="10" type="ORF">C1H84_14830</name>
</gene>
<evidence type="ECO:0000256" key="7">
    <source>
        <dbReference type="ARBA" id="ARBA00023235"/>
    </source>
</evidence>
<keyword evidence="4" id="KW-0125">Carotenoid biosynthesis</keyword>
<evidence type="ECO:0000256" key="3">
    <source>
        <dbReference type="ARBA" id="ARBA00022692"/>
    </source>
</evidence>
<dbReference type="AlphaFoldDB" id="A0A365YCF3"/>
<evidence type="ECO:0000256" key="8">
    <source>
        <dbReference type="SAM" id="Phobius"/>
    </source>
</evidence>
<dbReference type="EMBL" id="POAF01000007">
    <property type="protein sequence ID" value="RBL99683.1"/>
    <property type="molecule type" value="Genomic_DNA"/>
</dbReference>
<name>A0A365YCF3_9MICC</name>
<dbReference type="Pfam" id="PF18916">
    <property type="entry name" value="Lycopene_cyc"/>
    <property type="match status" value="1"/>
</dbReference>